<dbReference type="CDD" id="cd21140">
    <property type="entry name" value="Cas6_I-like"/>
    <property type="match status" value="1"/>
</dbReference>
<evidence type="ECO:0000256" key="1">
    <source>
        <dbReference type="ARBA" id="ARBA00023118"/>
    </source>
</evidence>
<dbReference type="eggNOG" id="COG1583">
    <property type="taxonomic scope" value="Bacteria"/>
</dbReference>
<dbReference type="Pfam" id="PF01881">
    <property type="entry name" value="Cas_Cas6_C"/>
    <property type="match status" value="1"/>
</dbReference>
<gene>
    <name evidence="3" type="ordered locus">CTN_0707</name>
</gene>
<dbReference type="PANTHER" id="PTHR36984">
    <property type="entry name" value="CRISPR-ASSOCIATED ENDORIBONUCLEASE CAS6 1"/>
    <property type="match status" value="1"/>
</dbReference>
<keyword evidence="1" id="KW-0051">Antiviral defense</keyword>
<dbReference type="NCBIfam" id="TIGR01877">
    <property type="entry name" value="cas_cas6"/>
    <property type="match status" value="1"/>
</dbReference>
<dbReference type="GO" id="GO:0016788">
    <property type="term" value="F:hydrolase activity, acting on ester bonds"/>
    <property type="evidence" value="ECO:0007669"/>
    <property type="project" value="InterPro"/>
</dbReference>
<organism evidence="3 4">
    <name type="scientific">Thermotoga neapolitana (strain ATCC 49049 / DSM 4359 / NBRC 107923 / NS-E)</name>
    <dbReference type="NCBI Taxonomy" id="309803"/>
    <lineage>
        <taxon>Bacteria</taxon>
        <taxon>Thermotogati</taxon>
        <taxon>Thermotogota</taxon>
        <taxon>Thermotogae</taxon>
        <taxon>Thermotogales</taxon>
        <taxon>Thermotogaceae</taxon>
        <taxon>Thermotoga</taxon>
    </lineage>
</organism>
<evidence type="ECO:0000313" key="3">
    <source>
        <dbReference type="EMBL" id="ACM22883.1"/>
    </source>
</evidence>
<dbReference type="STRING" id="309803.CTN_0707"/>
<dbReference type="Proteomes" id="UP000000445">
    <property type="component" value="Chromosome"/>
</dbReference>
<evidence type="ECO:0000313" key="4">
    <source>
        <dbReference type="Proteomes" id="UP000000445"/>
    </source>
</evidence>
<sequence length="244" mass="27783">MNMRIFVKIQPESGSEGKFPADYRRIFMSLLKQVYKRTPFEEIVNSHDRIPKPYVFSVGFNKIKDISGDSIIFESPIFFNFSSSIPQMVGYLYNYIVSQDSIMNGLKVAGVDLPVPKIITSKTVTFKIMGSAVLTRAEKDRYYVLPEDNDFEEALNHSIQVRLNLSRELFETFGVRIPNFKPVKVVNKNLRKVPAKHYGGYIEAFSGTITLDGDPDVLSFLHENGLGVRTGQGFGMLKVVREWH</sequence>
<proteinExistence type="predicted"/>
<evidence type="ECO:0000259" key="2">
    <source>
        <dbReference type="Pfam" id="PF01881"/>
    </source>
</evidence>
<name>B9K7F0_THENN</name>
<dbReference type="Gene3D" id="3.30.70.1890">
    <property type="match status" value="1"/>
</dbReference>
<reference evidence="3 4" key="1">
    <citation type="journal article" date="2009" name="Biosci. Biotechnol. Biochem.">
        <title>WeGAS: a web-based microbial genome annotation system.</title>
        <authorList>
            <person name="Lee D."/>
            <person name="Seo H."/>
            <person name="Park C."/>
            <person name="Park K."/>
        </authorList>
    </citation>
    <scope>NUCLEOTIDE SEQUENCE [LARGE SCALE GENOMIC DNA]</scope>
    <source>
        <strain evidence="4">ATCC 49049 / DSM 4359 / NBRC 107923 / NS-E</strain>
    </source>
</reference>
<dbReference type="HOGENOM" id="CLU_090947_0_0_0"/>
<dbReference type="Gene3D" id="3.30.70.1900">
    <property type="match status" value="1"/>
</dbReference>
<dbReference type="GO" id="GO:0051607">
    <property type="term" value="P:defense response to virus"/>
    <property type="evidence" value="ECO:0007669"/>
    <property type="project" value="UniProtKB-KW"/>
</dbReference>
<keyword evidence="4" id="KW-1185">Reference proteome</keyword>
<dbReference type="PANTHER" id="PTHR36984:SF3">
    <property type="entry name" value="CRISPR-ASSOCIATED ENDORIBONUCLEASE CAS6"/>
    <property type="match status" value="1"/>
</dbReference>
<dbReference type="InterPro" id="IPR049435">
    <property type="entry name" value="Cas_Cas6_C"/>
</dbReference>
<protein>
    <submittedName>
        <fullName evidence="3">CRISPR-associated protein, Cas6 family</fullName>
    </submittedName>
</protein>
<dbReference type="AlphaFoldDB" id="B9K7F0"/>
<dbReference type="EMBL" id="CP000916">
    <property type="protein sequence ID" value="ACM22883.1"/>
    <property type="molecule type" value="Genomic_DNA"/>
</dbReference>
<dbReference type="InterPro" id="IPR010156">
    <property type="entry name" value="CRISPR-assoc_prot_Cas6"/>
</dbReference>
<dbReference type="InterPro" id="IPR045747">
    <property type="entry name" value="CRISPR-assoc_prot_Cas6_N_sf"/>
</dbReference>
<dbReference type="KEGG" id="tna:CTN_0707"/>
<feature type="domain" description="CRISPR associated protein Cas6 C-terminal" evidence="2">
    <location>
        <begin position="116"/>
        <end position="239"/>
    </location>
</feature>
<accession>B9K7F0</accession>